<evidence type="ECO:0000256" key="1">
    <source>
        <dbReference type="ARBA" id="ARBA00005254"/>
    </source>
</evidence>
<dbReference type="RefSeq" id="WP_146923282.1">
    <property type="nucleotide sequence ID" value="NZ_CP042430.1"/>
</dbReference>
<dbReference type="PANTHER" id="PTHR43149">
    <property type="entry name" value="ENOYL-COA HYDRATASE"/>
    <property type="match status" value="1"/>
</dbReference>
<name>A0A5B8UC28_9ACTN</name>
<dbReference type="GO" id="GO:0016853">
    <property type="term" value="F:isomerase activity"/>
    <property type="evidence" value="ECO:0007669"/>
    <property type="project" value="UniProtKB-KW"/>
</dbReference>
<dbReference type="OrthoDB" id="4608673at2"/>
<keyword evidence="3" id="KW-0413">Isomerase</keyword>
<protein>
    <submittedName>
        <fullName evidence="3">Enoyl-CoA hydratase/isomerase family protein</fullName>
    </submittedName>
</protein>
<dbReference type="EMBL" id="CP042430">
    <property type="protein sequence ID" value="QEC50544.1"/>
    <property type="molecule type" value="Genomic_DNA"/>
</dbReference>
<dbReference type="KEGG" id="bsol:FSW04_25140"/>
<gene>
    <name evidence="3" type="ORF">FSW04_25140</name>
</gene>
<sequence>MATAMETLRVERRDDGTALVTIARPAKLNAMNHAFFHEIRALMAELDDDDGVSVAVITGEGRAFSAGGDLEDFHRVTDTPSARRQVRLAIESFLAVERAETVVIGAVNGIAYGGGTELTLACDLAFAAQDARFAFREITLGLMPGYGLVRGPEIIGRDWTHRMALTGDILDADQARAIGLVQEVHPPGDLVDAALAIGARMAAHPQVALRATKRFVNRHSPAGIAETIEATALLMAGPERVERVRALVSR</sequence>
<evidence type="ECO:0000256" key="2">
    <source>
        <dbReference type="RuleBase" id="RU003707"/>
    </source>
</evidence>
<evidence type="ECO:0000313" key="3">
    <source>
        <dbReference type="EMBL" id="QEC50544.1"/>
    </source>
</evidence>
<dbReference type="PROSITE" id="PS00166">
    <property type="entry name" value="ENOYL_COA_HYDRATASE"/>
    <property type="match status" value="1"/>
</dbReference>
<dbReference type="Gene3D" id="3.90.226.10">
    <property type="entry name" value="2-enoyl-CoA Hydratase, Chain A, domain 1"/>
    <property type="match status" value="1"/>
</dbReference>
<accession>A0A5B8UC28</accession>
<keyword evidence="4" id="KW-1185">Reference proteome</keyword>
<dbReference type="InterPro" id="IPR029045">
    <property type="entry name" value="ClpP/crotonase-like_dom_sf"/>
</dbReference>
<dbReference type="PANTHER" id="PTHR43149:SF1">
    <property type="entry name" value="DELTA(3,5)-DELTA(2,4)-DIENOYL-COA ISOMERASE, MITOCHONDRIAL"/>
    <property type="match status" value="1"/>
</dbReference>
<dbReference type="InterPro" id="IPR045002">
    <property type="entry name" value="Ech1-like"/>
</dbReference>
<dbReference type="InterPro" id="IPR018376">
    <property type="entry name" value="Enoyl-CoA_hyd/isom_CS"/>
</dbReference>
<dbReference type="Proteomes" id="UP000321805">
    <property type="component" value="Chromosome"/>
</dbReference>
<comment type="similarity">
    <text evidence="1 2">Belongs to the enoyl-CoA hydratase/isomerase family.</text>
</comment>
<proteinExistence type="inferred from homology"/>
<dbReference type="SUPFAM" id="SSF52096">
    <property type="entry name" value="ClpP/crotonase"/>
    <property type="match status" value="1"/>
</dbReference>
<organism evidence="3 4">
    <name type="scientific">Baekduia soli</name>
    <dbReference type="NCBI Taxonomy" id="496014"/>
    <lineage>
        <taxon>Bacteria</taxon>
        <taxon>Bacillati</taxon>
        <taxon>Actinomycetota</taxon>
        <taxon>Thermoleophilia</taxon>
        <taxon>Solirubrobacterales</taxon>
        <taxon>Baekduiaceae</taxon>
        <taxon>Baekduia</taxon>
    </lineage>
</organism>
<evidence type="ECO:0000313" key="4">
    <source>
        <dbReference type="Proteomes" id="UP000321805"/>
    </source>
</evidence>
<dbReference type="Pfam" id="PF00378">
    <property type="entry name" value="ECH_1"/>
    <property type="match status" value="1"/>
</dbReference>
<dbReference type="AlphaFoldDB" id="A0A5B8UC28"/>
<reference evidence="3 4" key="1">
    <citation type="journal article" date="2018" name="J. Microbiol.">
        <title>Baekduia soli gen. nov., sp. nov., a novel bacterium isolated from the soil of Baekdu Mountain and proposal of a novel family name, Baekduiaceae fam. nov.</title>
        <authorList>
            <person name="An D.S."/>
            <person name="Siddiqi M.Z."/>
            <person name="Kim K.H."/>
            <person name="Yu H.S."/>
            <person name="Im W.T."/>
        </authorList>
    </citation>
    <scope>NUCLEOTIDE SEQUENCE [LARGE SCALE GENOMIC DNA]</scope>
    <source>
        <strain evidence="3 4">BR7-21</strain>
    </source>
</reference>
<dbReference type="InterPro" id="IPR001753">
    <property type="entry name" value="Enoyl-CoA_hydra/iso"/>
</dbReference>
<dbReference type="CDD" id="cd06558">
    <property type="entry name" value="crotonase-like"/>
    <property type="match status" value="1"/>
</dbReference>